<organism evidence="3 4">
    <name type="scientific">Estrella lausannensis</name>
    <dbReference type="NCBI Taxonomy" id="483423"/>
    <lineage>
        <taxon>Bacteria</taxon>
        <taxon>Pseudomonadati</taxon>
        <taxon>Chlamydiota</taxon>
        <taxon>Chlamydiia</taxon>
        <taxon>Parachlamydiales</taxon>
        <taxon>Candidatus Criblamydiaceae</taxon>
        <taxon>Estrella</taxon>
    </lineage>
</organism>
<evidence type="ECO:0000313" key="4">
    <source>
        <dbReference type="Proteomes" id="UP000220251"/>
    </source>
</evidence>
<comment type="similarity">
    <text evidence="1">Belongs to the UPF0213 family.</text>
</comment>
<dbReference type="GO" id="GO:0004519">
    <property type="term" value="F:endonuclease activity"/>
    <property type="evidence" value="ECO:0007669"/>
    <property type="project" value="UniProtKB-KW"/>
</dbReference>
<dbReference type="SMART" id="SM00465">
    <property type="entry name" value="GIYc"/>
    <property type="match status" value="1"/>
</dbReference>
<dbReference type="InterPro" id="IPR050190">
    <property type="entry name" value="UPF0213_domain"/>
</dbReference>
<keyword evidence="3" id="KW-0378">Hydrolase</keyword>
<dbReference type="PANTHER" id="PTHR34477:SF1">
    <property type="entry name" value="UPF0213 PROTEIN YHBQ"/>
    <property type="match status" value="1"/>
</dbReference>
<dbReference type="SUPFAM" id="SSF82771">
    <property type="entry name" value="GIY-YIG endonuclease"/>
    <property type="match status" value="1"/>
</dbReference>
<dbReference type="InterPro" id="IPR035901">
    <property type="entry name" value="GIY-YIG_endonuc_sf"/>
</dbReference>
<evidence type="ECO:0000259" key="2">
    <source>
        <dbReference type="PROSITE" id="PS50164"/>
    </source>
</evidence>
<protein>
    <submittedName>
        <fullName evidence="3">Putative endonuclease</fullName>
    </submittedName>
</protein>
<keyword evidence="4" id="KW-1185">Reference proteome</keyword>
<dbReference type="Proteomes" id="UP000220251">
    <property type="component" value="Unassembled WGS sequence"/>
</dbReference>
<evidence type="ECO:0000313" key="3">
    <source>
        <dbReference type="EMBL" id="CRX38278.1"/>
    </source>
</evidence>
<dbReference type="PANTHER" id="PTHR34477">
    <property type="entry name" value="UPF0213 PROTEIN YHBQ"/>
    <property type="match status" value="1"/>
</dbReference>
<name>A0A0H5DQD3_9BACT</name>
<keyword evidence="3" id="KW-0255">Endonuclease</keyword>
<keyword evidence="3" id="KW-0540">Nuclease</keyword>
<proteinExistence type="inferred from homology"/>
<feature type="domain" description="GIY-YIG" evidence="2">
    <location>
        <begin position="2"/>
        <end position="79"/>
    </location>
</feature>
<evidence type="ECO:0000256" key="1">
    <source>
        <dbReference type="ARBA" id="ARBA00007435"/>
    </source>
</evidence>
<dbReference type="InterPro" id="IPR000305">
    <property type="entry name" value="GIY-YIG_endonuc"/>
</dbReference>
<dbReference type="Gene3D" id="3.40.1440.10">
    <property type="entry name" value="GIY-YIG endonuclease"/>
    <property type="match status" value="1"/>
</dbReference>
<reference evidence="4" key="1">
    <citation type="submission" date="2015-06" db="EMBL/GenBank/DDBJ databases">
        <authorList>
            <person name="Bertelli C."/>
        </authorList>
    </citation>
    <scope>NUCLEOTIDE SEQUENCE [LARGE SCALE GENOMIC DNA]</scope>
    <source>
        <strain evidence="4">CRIB-30</strain>
    </source>
</reference>
<dbReference type="AlphaFoldDB" id="A0A0H5DQD3"/>
<gene>
    <name evidence="3" type="ORF">ELAC_0929</name>
</gene>
<dbReference type="EMBL" id="CWGJ01000011">
    <property type="protein sequence ID" value="CRX38278.1"/>
    <property type="molecule type" value="Genomic_DNA"/>
</dbReference>
<dbReference type="PROSITE" id="PS50164">
    <property type="entry name" value="GIY_YIG"/>
    <property type="match status" value="1"/>
</dbReference>
<dbReference type="RefSeq" id="WP_098038122.1">
    <property type="nucleotide sequence ID" value="NZ_CWGJ01000011.1"/>
</dbReference>
<dbReference type="OrthoDB" id="9777257at2"/>
<dbReference type="CDD" id="cd10456">
    <property type="entry name" value="GIY-YIG_UPF0213"/>
    <property type="match status" value="1"/>
</dbReference>
<accession>A0A0H5DQD3</accession>
<sequence length="84" mass="9597">MNCWIVYIARAKNAKLYTGITNNLEKRMEEHSSGKGGARFFRSSPFEKVVFQEKHADKSSALKRECAIKKLPRLKKLELIEGAV</sequence>
<dbReference type="Pfam" id="PF01541">
    <property type="entry name" value="GIY-YIG"/>
    <property type="match status" value="1"/>
</dbReference>